<evidence type="ECO:0000256" key="1">
    <source>
        <dbReference type="ARBA" id="ARBA00001937"/>
    </source>
</evidence>
<keyword evidence="6" id="KW-0276">Fatty acid metabolism</keyword>
<dbReference type="GO" id="GO:0005886">
    <property type="term" value="C:plasma membrane"/>
    <property type="evidence" value="ECO:0007669"/>
    <property type="project" value="TreeGrafter"/>
</dbReference>
<dbReference type="SMART" id="SM00822">
    <property type="entry name" value="PKS_KR"/>
    <property type="match status" value="1"/>
</dbReference>
<evidence type="ECO:0000256" key="3">
    <source>
        <dbReference type="ARBA" id="ARBA00022450"/>
    </source>
</evidence>
<evidence type="ECO:0000256" key="6">
    <source>
        <dbReference type="ARBA" id="ARBA00022832"/>
    </source>
</evidence>
<dbReference type="GO" id="GO:0004312">
    <property type="term" value="F:fatty acid synthase activity"/>
    <property type="evidence" value="ECO:0007669"/>
    <property type="project" value="TreeGrafter"/>
</dbReference>
<dbReference type="Pfam" id="PF00109">
    <property type="entry name" value="ketoacyl-synt"/>
    <property type="match status" value="1"/>
</dbReference>
<dbReference type="OrthoDB" id="9778690at2"/>
<dbReference type="InterPro" id="IPR036291">
    <property type="entry name" value="NAD(P)-bd_dom_sf"/>
</dbReference>
<dbReference type="Gene3D" id="3.40.366.10">
    <property type="entry name" value="Malonyl-Coenzyme A Acyl Carrier Protein, domain 2"/>
    <property type="match status" value="1"/>
</dbReference>
<protein>
    <recommendedName>
        <fullName evidence="17">Phenolphthiocerol/phthiocerol polyketide synthase subunit E</fullName>
        <ecNumber evidence="16">2.3.1.292</ecNumber>
    </recommendedName>
    <alternativeName>
        <fullName evidence="19">(Phenol)carboxyphthiodiolenone synthase subunit E</fullName>
    </alternativeName>
    <alternativeName>
        <fullName evidence="20">Beta-ketoacyl-acyl-carrier-protein synthase I</fullName>
    </alternativeName>
    <alternativeName>
        <fullName evidence="18">Phthiocerol synthesis polyketide synthase type I PpsE</fullName>
    </alternativeName>
</protein>
<dbReference type="Pfam" id="PF02801">
    <property type="entry name" value="Ketoacyl-synt_C"/>
    <property type="match status" value="1"/>
</dbReference>
<evidence type="ECO:0000256" key="5">
    <source>
        <dbReference type="ARBA" id="ARBA00022679"/>
    </source>
</evidence>
<keyword evidence="5" id="KW-0808">Transferase</keyword>
<evidence type="ECO:0000256" key="15">
    <source>
        <dbReference type="ARBA" id="ARBA00058455"/>
    </source>
</evidence>
<feature type="domain" description="Ketosynthase family 3 (KS3)" evidence="22">
    <location>
        <begin position="7"/>
        <end position="429"/>
    </location>
</feature>
<evidence type="ECO:0000256" key="4">
    <source>
        <dbReference type="ARBA" id="ARBA00022553"/>
    </source>
</evidence>
<comment type="catalytic activity">
    <reaction evidence="11">
        <text>17-(4-hydroxyphenyl)heptadecanoyl-[(phenol)carboxyphthiodiolenone synthase] + 2 (S)-methylmalonyl-CoA + 3 malonyl-CoA + 5 NADPH + 10 H(+) = C35-(phenol)carboxyphthiodiolenone-[(phenol)carboxyphthiodiolenone synthase] + 5 CO2 + 5 NADP(+) + 5 CoA + 2 H2O</text>
        <dbReference type="Rhea" id="RHEA:57756"/>
        <dbReference type="Rhea" id="RHEA-COMP:14272"/>
        <dbReference type="Rhea" id="RHEA-COMP:14989"/>
        <dbReference type="ChEBI" id="CHEBI:15377"/>
        <dbReference type="ChEBI" id="CHEBI:15378"/>
        <dbReference type="ChEBI" id="CHEBI:16526"/>
        <dbReference type="ChEBI" id="CHEBI:57287"/>
        <dbReference type="ChEBI" id="CHEBI:57327"/>
        <dbReference type="ChEBI" id="CHEBI:57384"/>
        <dbReference type="ChEBI" id="CHEBI:57783"/>
        <dbReference type="ChEBI" id="CHEBI:58349"/>
        <dbReference type="ChEBI" id="CHEBI:133300"/>
        <dbReference type="ChEBI" id="CHEBI:142259"/>
        <dbReference type="EC" id="2.3.1.292"/>
    </reaction>
</comment>
<sequence>MNDVDDTQRIAVIGMAGRFPGAGSVDELWPLLMDGREAITRFTEPDLRAAGVPESLWRNHKYVPAKGVLDDVAGFDSVLFGFTGLEADVLDPQHRLLLECAWTAFEDAGRDPERVDGPVAVYAGAMLSTYLIQHLLGRPDLQEKLGIPLLYQANQTDQLAARVAYKLNLRGAAVTVQTACSTSLVAVHLAVQSLLSHESDLALAGGVSVTVPHRAGYLHAEGGIESRDGHCRPFAADADGTVFGNGAGVVVLKRLADAIEDGDRVHAVILGSAVNNDGAHKAGFTAPSVSGQTAVIREALDMAGVHPGTIGYVEAHGTGTPIGDPIEAAALSAAYAGHPGKCALGSLKATIGHLDTAAGIAGLIKTILVLRNGKVPAGPHRGAPNPELDLGPFFLPDETTGWAVAGGPRRAAVSSFGVGGTNAHVVLEQAPEQHRMPAPPGPHVLTLSARTPTALTTLAERLAADLRAHPERELATVAATLQHGRRELEHRLTVVAGDTARAVEALRGELKPVHADATGAVFLVPGQGLDLAGVAGELYDAEPVFRAAVDECAVLLGLDLATLLRDGSTEELTRTEVTQPVVFTIGYAMAQLWLDRGVRPAAVLGHSLGEYTAACVAGVFTLPDALRLVSARGALMAGLPPGAMAALPVDGERAAELAREHDLDLAAVNGPRSSVLSGTAEAVRSALEALAAQGVRGVRLPGARAFHSRAVESITARFADVVVSVTLSAPSIPLMSGVTGARLSAEQATDPAHWVRQLREPVRFHAAVRAVADLVERPVFVETGPGGVLTDLVRAARLPHAALVPAPLSKKENGVAGALAGMWARGLPVRWPQGGRRATLPGYPFERREHWVTPAAPADSAVLAEPPAVLSGPRWRVQPIREQDPLQAKRSTWLVFVDDDGPGQRLADLLTARGQIVTCLRPGAEFKRVKRGQYELNPVRGEDYAALLRELRALVRTPTAVLHCWAPADADRGFFSLVRLARALTAESVVHDVRLGVVTTAGHAVADGDQVDPDAALLGGVCSVLPAEYPNLTCTQIDLAGDWVPADVVRAALVPTAPLVALRGGREWLRSFEELPAPATADVLRDGGGYVITGGLGGIGLALADHLARTRSARLVLLTRREVPDWRDPSTEATEVVRALRKLAEVSPALHVVRADVTDASALKAALAVARTELGRIDGVVHAAGVPGGGAAELRPDELMRSVLAPKVDGTRHLLAALRDDEADFLVLCSSLSSIVPTYGQIDYTAANAYLDGVAAAEAVRGKRRTWSLDWDMWSEVGMAAGAVVPESLRALHGTLVAGGLTTDQGVRAFEASLGTPPGQVVVARAAGVRALTARTPSAPATTRHARPELRTAYTAPETELEQRLTELWQELLGIDRVGLHDGFVELGGHSLLAAQVVARLRASYDVEIPVLVFFEGGSVADVAERIEDMILAQVQQ</sequence>
<dbReference type="CDD" id="cd00833">
    <property type="entry name" value="PKS"/>
    <property type="match status" value="1"/>
</dbReference>
<organism evidence="23 24">
    <name type="scientific">Amycolatopsis coloradensis</name>
    <dbReference type="NCBI Taxonomy" id="76021"/>
    <lineage>
        <taxon>Bacteria</taxon>
        <taxon>Bacillati</taxon>
        <taxon>Actinomycetota</taxon>
        <taxon>Actinomycetes</taxon>
        <taxon>Pseudonocardiales</taxon>
        <taxon>Pseudonocardiaceae</taxon>
        <taxon>Amycolatopsis</taxon>
    </lineage>
</organism>
<keyword evidence="8" id="KW-0560">Oxidoreductase</keyword>
<dbReference type="InterPro" id="IPR050091">
    <property type="entry name" value="PKS_NRPS_Biosynth_Enz"/>
</dbReference>
<keyword evidence="10" id="KW-0511">Multifunctional enzyme</keyword>
<evidence type="ECO:0000256" key="19">
    <source>
        <dbReference type="ARBA" id="ARBA00078169"/>
    </source>
</evidence>
<dbReference type="Gene3D" id="3.40.47.10">
    <property type="match status" value="1"/>
</dbReference>
<dbReference type="SUPFAM" id="SSF51735">
    <property type="entry name" value="NAD(P)-binding Rossmann-fold domains"/>
    <property type="match status" value="2"/>
</dbReference>
<evidence type="ECO:0000256" key="16">
    <source>
        <dbReference type="ARBA" id="ARBA00066974"/>
    </source>
</evidence>
<comment type="function">
    <text evidence="15">Part of the PpsABCDE complex involved in the biosynthesis of the lipid core common to phthiocerols and phenolphthiocerols by successive additions of malonyl-CoA or methylmalonyl-CoA extender units. PpsA can accept as substrate the activated forms of either icosanoyl (C20), docosanoyl (C22) or lignoceroyl (C24) groups from FadD26, or a (4-hydroxyphenyl)-C17 or (4-hydroxyphenyl)-C19 fatty acyl from FadD29. PpsA initiates the biosynthesis and extends its substrate using a malonyl-CoA extender unit. The PpsB and PpsC proteins add the second and third malonyl-CoA extender units. PpsD adds an (R)-methylmalonyl unit and PpsE adds a second (R)-methylmalonyl unit. The incorporation of the methylmalonyl units results in formation of two branched methyl groups in the elongated product.</text>
</comment>
<dbReference type="SUPFAM" id="SSF55048">
    <property type="entry name" value="Probable ACP-binding domain of malonyl-CoA ACP transacylase"/>
    <property type="match status" value="1"/>
</dbReference>
<dbReference type="SMART" id="SM00827">
    <property type="entry name" value="PKS_AT"/>
    <property type="match status" value="1"/>
</dbReference>
<dbReference type="Gene3D" id="3.40.50.720">
    <property type="entry name" value="NAD(P)-binding Rossmann-like Domain"/>
    <property type="match status" value="1"/>
</dbReference>
<dbReference type="Proteomes" id="UP000187486">
    <property type="component" value="Unassembled WGS sequence"/>
</dbReference>
<dbReference type="SMART" id="SM00825">
    <property type="entry name" value="PKS_KS"/>
    <property type="match status" value="1"/>
</dbReference>
<dbReference type="PROSITE" id="PS52004">
    <property type="entry name" value="KS3_2"/>
    <property type="match status" value="1"/>
</dbReference>
<dbReference type="Pfam" id="PF21394">
    <property type="entry name" value="Beta-ketacyl_N"/>
    <property type="match status" value="1"/>
</dbReference>
<evidence type="ECO:0000256" key="7">
    <source>
        <dbReference type="ARBA" id="ARBA00022857"/>
    </source>
</evidence>
<dbReference type="InterPro" id="IPR014031">
    <property type="entry name" value="Ketoacyl_synth_C"/>
</dbReference>
<dbReference type="SUPFAM" id="SSF47336">
    <property type="entry name" value="ACP-like"/>
    <property type="match status" value="1"/>
</dbReference>
<feature type="domain" description="Carrier" evidence="21">
    <location>
        <begin position="1356"/>
        <end position="1431"/>
    </location>
</feature>
<dbReference type="EMBL" id="MQUQ01000021">
    <property type="protein sequence ID" value="OLZ45016.1"/>
    <property type="molecule type" value="Genomic_DNA"/>
</dbReference>
<dbReference type="GO" id="GO:0071770">
    <property type="term" value="P:DIM/DIP cell wall layer assembly"/>
    <property type="evidence" value="ECO:0007669"/>
    <property type="project" value="TreeGrafter"/>
</dbReference>
<dbReference type="Pfam" id="PF08659">
    <property type="entry name" value="KR"/>
    <property type="match status" value="1"/>
</dbReference>
<dbReference type="InterPro" id="IPR049490">
    <property type="entry name" value="C883_1060-like_KR_N"/>
</dbReference>
<dbReference type="Pfam" id="PF00550">
    <property type="entry name" value="PP-binding"/>
    <property type="match status" value="1"/>
</dbReference>
<comment type="cofactor">
    <cofactor evidence="1">
        <name>NADP(+)</name>
        <dbReference type="ChEBI" id="CHEBI:58349"/>
    </cofactor>
</comment>
<dbReference type="Pfam" id="PF22621">
    <property type="entry name" value="CurL-like_PKS_C"/>
    <property type="match status" value="1"/>
</dbReference>
<evidence type="ECO:0000256" key="18">
    <source>
        <dbReference type="ARBA" id="ARBA00075053"/>
    </source>
</evidence>
<dbReference type="InterPro" id="IPR057326">
    <property type="entry name" value="KR_dom"/>
</dbReference>
<dbReference type="SMART" id="SM00823">
    <property type="entry name" value="PKS_PP"/>
    <property type="match status" value="1"/>
</dbReference>
<evidence type="ECO:0000256" key="20">
    <source>
        <dbReference type="ARBA" id="ARBA00084020"/>
    </source>
</evidence>
<evidence type="ECO:0000259" key="21">
    <source>
        <dbReference type="PROSITE" id="PS50075"/>
    </source>
</evidence>
<dbReference type="EC" id="2.3.1.292" evidence="16"/>
<evidence type="ECO:0000256" key="12">
    <source>
        <dbReference type="ARBA" id="ARBA00051971"/>
    </source>
</evidence>
<evidence type="ECO:0000256" key="9">
    <source>
        <dbReference type="ARBA" id="ARBA00023098"/>
    </source>
</evidence>
<dbReference type="GO" id="GO:0031177">
    <property type="term" value="F:phosphopantetheine binding"/>
    <property type="evidence" value="ECO:0007669"/>
    <property type="project" value="InterPro"/>
</dbReference>
<reference evidence="23 24" key="1">
    <citation type="submission" date="2016-01" db="EMBL/GenBank/DDBJ databases">
        <title>Amycolatopsis coloradensis genome sequencing and assembly.</title>
        <authorList>
            <person name="Mayilraj S."/>
        </authorList>
    </citation>
    <scope>NUCLEOTIDE SEQUENCE [LARGE SCALE GENOMIC DNA]</scope>
    <source>
        <strain evidence="23 24">DSM 44225</strain>
    </source>
</reference>
<keyword evidence="9" id="KW-0443">Lipid metabolism</keyword>
<comment type="caution">
    <text evidence="23">The sequence shown here is derived from an EMBL/GenBank/DDBJ whole genome shotgun (WGS) entry which is preliminary data.</text>
</comment>
<evidence type="ECO:0000256" key="8">
    <source>
        <dbReference type="ARBA" id="ARBA00023002"/>
    </source>
</evidence>
<dbReference type="GO" id="GO:0006633">
    <property type="term" value="P:fatty acid biosynthetic process"/>
    <property type="evidence" value="ECO:0007669"/>
    <property type="project" value="TreeGrafter"/>
</dbReference>
<dbReference type="InterPro" id="IPR020806">
    <property type="entry name" value="PKS_PP-bd"/>
</dbReference>
<keyword evidence="4" id="KW-0597">Phosphoprotein</keyword>
<dbReference type="STRING" id="76021.BS329_35285"/>
<dbReference type="InterPro" id="IPR016035">
    <property type="entry name" value="Acyl_Trfase/lysoPLipase"/>
</dbReference>
<name>A0A1R0KH73_9PSEU</name>
<dbReference type="InterPro" id="IPR001227">
    <property type="entry name" value="Ac_transferase_dom_sf"/>
</dbReference>
<dbReference type="Pfam" id="PF00698">
    <property type="entry name" value="Acyl_transf_1"/>
    <property type="match status" value="1"/>
</dbReference>
<evidence type="ECO:0000313" key="24">
    <source>
        <dbReference type="Proteomes" id="UP000187486"/>
    </source>
</evidence>
<dbReference type="PANTHER" id="PTHR43775:SF37">
    <property type="entry name" value="SI:DKEY-61P9.11"/>
    <property type="match status" value="1"/>
</dbReference>
<keyword evidence="24" id="KW-1185">Reference proteome</keyword>
<keyword evidence="7" id="KW-0521">NADP</keyword>
<dbReference type="Gene3D" id="3.30.70.3290">
    <property type="match status" value="1"/>
</dbReference>
<dbReference type="GO" id="GO:0016491">
    <property type="term" value="F:oxidoreductase activity"/>
    <property type="evidence" value="ECO:0007669"/>
    <property type="project" value="UniProtKB-KW"/>
</dbReference>
<proteinExistence type="predicted"/>
<dbReference type="RefSeq" id="WP_076167095.1">
    <property type="nucleotide sequence ID" value="NZ_JBEZVB010000027.1"/>
</dbReference>
<evidence type="ECO:0000259" key="22">
    <source>
        <dbReference type="PROSITE" id="PS52004"/>
    </source>
</evidence>
<dbReference type="InterPro" id="IPR016039">
    <property type="entry name" value="Thiolase-like"/>
</dbReference>
<dbReference type="FunFam" id="1.10.1200.10:FF:000005">
    <property type="entry name" value="Nonribosomal peptide synthetase 1"/>
    <property type="match status" value="1"/>
</dbReference>
<evidence type="ECO:0000256" key="14">
    <source>
        <dbReference type="ARBA" id="ARBA00052745"/>
    </source>
</evidence>
<comment type="catalytic activity">
    <reaction evidence="14">
        <text>icosanoyl-[(phenol)carboxyphthiodiolenone synthase] + 2 (S)-methylmalonyl-CoA + 3 malonyl-CoA + 5 NADPH + 10 H(+) = C32-carboxyphthiodiolenone-[(phenol)carboxyphthiodiolenone synthase] + 5 CO2 + 5 NADP(+) + 5 CoA + 2 H2O</text>
        <dbReference type="Rhea" id="RHEA:57748"/>
        <dbReference type="Rhea" id="RHEA-COMP:14985"/>
        <dbReference type="Rhea" id="RHEA-COMP:14986"/>
        <dbReference type="ChEBI" id="CHEBI:15377"/>
        <dbReference type="ChEBI" id="CHEBI:15378"/>
        <dbReference type="ChEBI" id="CHEBI:16526"/>
        <dbReference type="ChEBI" id="CHEBI:57287"/>
        <dbReference type="ChEBI" id="CHEBI:57327"/>
        <dbReference type="ChEBI" id="CHEBI:57384"/>
        <dbReference type="ChEBI" id="CHEBI:57783"/>
        <dbReference type="ChEBI" id="CHEBI:58349"/>
        <dbReference type="ChEBI" id="CHEBI:87848"/>
        <dbReference type="ChEBI" id="CHEBI:142236"/>
        <dbReference type="EC" id="2.3.1.292"/>
    </reaction>
</comment>
<dbReference type="InterPro" id="IPR006162">
    <property type="entry name" value="Ppantetheine_attach_site"/>
</dbReference>
<dbReference type="InterPro" id="IPR014043">
    <property type="entry name" value="Acyl_transferase_dom"/>
</dbReference>
<comment type="catalytic activity">
    <reaction evidence="13">
        <text>docosanoyl-[(phenol)carboxyphthiodiolenone synthase] + 2 (S)-methylmalonyl-CoA + 3 malonyl-CoA + 5 NADPH + 10 H(+) = C34-carboxyphthiodiolenone-[(phenol)carboxyphthiodiolenone synthase] + 5 CO2 + 5 NADP(+) + 5 CoA + 2 H2O</text>
        <dbReference type="Rhea" id="RHEA:57752"/>
        <dbReference type="Rhea" id="RHEA-COMP:14987"/>
        <dbReference type="Rhea" id="RHEA-COMP:14988"/>
        <dbReference type="ChEBI" id="CHEBI:15377"/>
        <dbReference type="ChEBI" id="CHEBI:15378"/>
        <dbReference type="ChEBI" id="CHEBI:16526"/>
        <dbReference type="ChEBI" id="CHEBI:57287"/>
        <dbReference type="ChEBI" id="CHEBI:57327"/>
        <dbReference type="ChEBI" id="CHEBI:57384"/>
        <dbReference type="ChEBI" id="CHEBI:57783"/>
        <dbReference type="ChEBI" id="CHEBI:58349"/>
        <dbReference type="ChEBI" id="CHEBI:142237"/>
        <dbReference type="ChEBI" id="CHEBI:142238"/>
        <dbReference type="EC" id="2.3.1.292"/>
    </reaction>
</comment>
<dbReference type="GO" id="GO:0034081">
    <property type="term" value="C:polyketide synthase complex"/>
    <property type="evidence" value="ECO:0007669"/>
    <property type="project" value="UniProtKB-ARBA"/>
</dbReference>
<comment type="cofactor">
    <cofactor evidence="2">
        <name>pantetheine 4'-phosphate</name>
        <dbReference type="ChEBI" id="CHEBI:47942"/>
    </cofactor>
</comment>
<comment type="catalytic activity">
    <reaction evidence="12">
        <text>19-(4-hydroxyphenyl)nonadecanoyl-[(phenol)carboxyphthiodiolenone synthase] + 2 (S)-methylmalonyl-CoA + 3 malonyl-CoA + 5 NADPH + 10 H(+) = C37-(phenol)carboxyphthiodiolenone-[(phenol)carboxyphthiodiolenone synthase] + 5 CO2 + 5 NADP(+) + 5 CoA + 2 H2O</text>
        <dbReference type="Rhea" id="RHEA:57760"/>
        <dbReference type="Rhea" id="RHEA-COMP:14273"/>
        <dbReference type="Rhea" id="RHEA-COMP:14990"/>
        <dbReference type="ChEBI" id="CHEBI:15377"/>
        <dbReference type="ChEBI" id="CHEBI:15378"/>
        <dbReference type="ChEBI" id="CHEBI:16526"/>
        <dbReference type="ChEBI" id="CHEBI:57287"/>
        <dbReference type="ChEBI" id="CHEBI:57327"/>
        <dbReference type="ChEBI" id="CHEBI:57384"/>
        <dbReference type="ChEBI" id="CHEBI:57783"/>
        <dbReference type="ChEBI" id="CHEBI:58349"/>
        <dbReference type="ChEBI" id="CHEBI:133301"/>
        <dbReference type="ChEBI" id="CHEBI:142260"/>
        <dbReference type="EC" id="2.3.1.292"/>
    </reaction>
</comment>
<evidence type="ECO:0000256" key="2">
    <source>
        <dbReference type="ARBA" id="ARBA00001957"/>
    </source>
</evidence>
<keyword evidence="3" id="KW-0596">Phosphopantetheine</keyword>
<dbReference type="SUPFAM" id="SSF52151">
    <property type="entry name" value="FabD/lysophospholipase-like"/>
    <property type="match status" value="1"/>
</dbReference>
<evidence type="ECO:0000256" key="10">
    <source>
        <dbReference type="ARBA" id="ARBA00023268"/>
    </source>
</evidence>
<gene>
    <name evidence="23" type="ORF">BS329_35285</name>
</gene>
<evidence type="ECO:0000256" key="17">
    <source>
        <dbReference type="ARBA" id="ARBA00073623"/>
    </source>
</evidence>
<dbReference type="FunFam" id="3.40.47.10:FF:000042">
    <property type="entry name" value="Polyketide synthase Pks13"/>
    <property type="match status" value="1"/>
</dbReference>
<dbReference type="Gene3D" id="1.10.1200.10">
    <property type="entry name" value="ACP-like"/>
    <property type="match status" value="1"/>
</dbReference>
<dbReference type="CDD" id="cd08953">
    <property type="entry name" value="KR_2_SDR_x"/>
    <property type="match status" value="1"/>
</dbReference>
<evidence type="ECO:0000256" key="11">
    <source>
        <dbReference type="ARBA" id="ARBA00050973"/>
    </source>
</evidence>
<dbReference type="InterPro" id="IPR014030">
    <property type="entry name" value="Ketoacyl_synth_N"/>
</dbReference>
<dbReference type="InterPro" id="IPR016036">
    <property type="entry name" value="Malonyl_transacylase_ACP-bd"/>
</dbReference>
<evidence type="ECO:0000313" key="23">
    <source>
        <dbReference type="EMBL" id="OLZ45016.1"/>
    </source>
</evidence>
<dbReference type="PROSITE" id="PS50075">
    <property type="entry name" value="CARRIER"/>
    <property type="match status" value="1"/>
</dbReference>
<dbReference type="PANTHER" id="PTHR43775">
    <property type="entry name" value="FATTY ACID SYNTHASE"/>
    <property type="match status" value="1"/>
</dbReference>
<evidence type="ECO:0000256" key="13">
    <source>
        <dbReference type="ARBA" id="ARBA00052119"/>
    </source>
</evidence>
<dbReference type="SUPFAM" id="SSF53901">
    <property type="entry name" value="Thiolase-like"/>
    <property type="match status" value="1"/>
</dbReference>
<dbReference type="PROSITE" id="PS00012">
    <property type="entry name" value="PHOSPHOPANTETHEINE"/>
    <property type="match status" value="1"/>
</dbReference>
<dbReference type="InterPro" id="IPR020841">
    <property type="entry name" value="PKS_Beta-ketoAc_synthase_dom"/>
</dbReference>
<dbReference type="InterPro" id="IPR036736">
    <property type="entry name" value="ACP-like_sf"/>
</dbReference>
<dbReference type="InterPro" id="IPR013968">
    <property type="entry name" value="PKS_KR"/>
</dbReference>
<dbReference type="InterPro" id="IPR009081">
    <property type="entry name" value="PP-bd_ACP"/>
</dbReference>
<accession>A0A1R0KH73</accession>